<dbReference type="InterPro" id="IPR025150">
    <property type="entry name" value="GH123_cat"/>
</dbReference>
<accession>A0A1F2WKE8</accession>
<reference evidence="4 5" key="1">
    <citation type="journal article" date="2016" name="Nat. Commun.">
        <title>Thousands of microbial genomes shed light on interconnected biogeochemical processes in an aquifer system.</title>
        <authorList>
            <person name="Anantharaman K."/>
            <person name="Brown C.T."/>
            <person name="Hug L.A."/>
            <person name="Sharon I."/>
            <person name="Castelle C.J."/>
            <person name="Probst A.J."/>
            <person name="Thomas B.C."/>
            <person name="Singh A."/>
            <person name="Wilkins M.J."/>
            <person name="Karaoz U."/>
            <person name="Brodie E.L."/>
            <person name="Williams K.H."/>
            <person name="Hubbard S.S."/>
            <person name="Banfield J.F."/>
        </authorList>
    </citation>
    <scope>NUCLEOTIDE SEQUENCE [LARGE SCALE GENOMIC DNA]</scope>
</reference>
<evidence type="ECO:0000313" key="5">
    <source>
        <dbReference type="Proteomes" id="UP000177876"/>
    </source>
</evidence>
<dbReference type="InterPro" id="IPR053850">
    <property type="entry name" value="Glyco_hydro_123_N_2"/>
</dbReference>
<feature type="domain" description="Glycoside hydrolase 123 N-terminal" evidence="3">
    <location>
        <begin position="58"/>
        <end position="183"/>
    </location>
</feature>
<gene>
    <name evidence="4" type="ORF">A2Y75_06140</name>
</gene>
<organism evidence="4 5">
    <name type="scientific">Candidatus Solincola sediminis</name>
    <dbReference type="NCBI Taxonomy" id="1797199"/>
    <lineage>
        <taxon>Bacteria</taxon>
        <taxon>Bacillati</taxon>
        <taxon>Actinomycetota</taxon>
        <taxon>Candidatus Geothermincolia</taxon>
        <taxon>Candidatus Geothermincolales</taxon>
        <taxon>Candidatus Geothermincolaceae</taxon>
        <taxon>Candidatus Solincola</taxon>
    </lineage>
</organism>
<dbReference type="AlphaFoldDB" id="A0A1F2WKE8"/>
<comment type="caution">
    <text evidence="4">The sequence shown here is derived from an EMBL/GenBank/DDBJ whole genome shotgun (WGS) entry which is preliminary data.</text>
</comment>
<dbReference type="InterPro" id="IPR036698">
    <property type="entry name" value="TM1070-like_sf"/>
</dbReference>
<dbReference type="Gene3D" id="2.60.290.11">
    <property type="entry name" value="TM1070-like"/>
    <property type="match status" value="1"/>
</dbReference>
<proteinExistence type="predicted"/>
<protein>
    <submittedName>
        <fullName evidence="4">Uncharacterized protein</fullName>
    </submittedName>
</protein>
<dbReference type="EMBL" id="MELK01000034">
    <property type="protein sequence ID" value="OFW57340.1"/>
    <property type="molecule type" value="Genomic_DNA"/>
</dbReference>
<evidence type="ECO:0000256" key="1">
    <source>
        <dbReference type="SAM" id="SignalP"/>
    </source>
</evidence>
<evidence type="ECO:0000313" key="4">
    <source>
        <dbReference type="EMBL" id="OFW57340.1"/>
    </source>
</evidence>
<sequence length="683" mass="76294">MRNLKATAVLFLIALLIIPCPPARAQGSPMRVWVVSDCDKIQRYQAPWTSSAVWSQASGRISLHGGRNEYLGCQIMVTAEGAALGGVDAAAGALSGPGYEIPSSNIEFFREHYFNVTEPSSSMYGEQSTTGPGWYPDPLVPFGAPDGGAPFDVGAGSNQGIWVDIYIPEDAPPGNYGGSVSVSAAGVGDAVIPVDLEVWDFTLPRESHLPTFFMYQPDEIADAHGVEKYYEEYLAIETEYARMARRHRFDASTSIYPEVTGTGNATTIIWDSWHDELASRHLDGTIFPDGRGEGLYALPISRWFPDPSEHGGLGSQEFEDTFITMLRQFRDHFMARGWFSRSFIYMVDEPNTAEAYDLVRYYGSLIDRSGTGFPCMVSEGPTPQEEAWGSLVGYVDIWCCGWIAWPGPMHERQAAGEHGWTYNGGEPYAGSQIIDTSGVGPRTWAWIARRYGIECWLYWDVCYFHDIYNGCDWNDVWSDPLSFDQRRAPGAWPDWGNGDGTFFYPGLPRGIAGPVSSIRMKSWRRGAQDYEYIWLLDQQGKGTLANTIDERIIPYAYGDAEGRNTSWSKDAVVWEEARCEMGRELSAFAGYENSYYFAEGYSGSGFSTWLCFGNSLGVPVRTRVTYLYNGQSPTERYLTLPALSRTTLYVNSDVGPDHEFSMIVESEYPVVCERPMYFTYQAQ</sequence>
<name>A0A1F2WKE8_9ACTN</name>
<evidence type="ECO:0000259" key="3">
    <source>
        <dbReference type="Pfam" id="PF22680"/>
    </source>
</evidence>
<feature type="chain" id="PRO_5009484255" evidence="1">
    <location>
        <begin position="26"/>
        <end position="683"/>
    </location>
</feature>
<dbReference type="Pfam" id="PF13320">
    <property type="entry name" value="GH123_cat"/>
    <property type="match status" value="1"/>
</dbReference>
<dbReference type="Pfam" id="PF22680">
    <property type="entry name" value="Glyco_hydro_123_N_2"/>
    <property type="match status" value="1"/>
</dbReference>
<keyword evidence="1" id="KW-0732">Signal</keyword>
<dbReference type="Proteomes" id="UP000177876">
    <property type="component" value="Unassembled WGS sequence"/>
</dbReference>
<feature type="signal peptide" evidence="1">
    <location>
        <begin position="1"/>
        <end position="25"/>
    </location>
</feature>
<evidence type="ECO:0000259" key="2">
    <source>
        <dbReference type="Pfam" id="PF13320"/>
    </source>
</evidence>
<feature type="domain" description="Glycoside hydrolase 123 catalytic" evidence="2">
    <location>
        <begin position="314"/>
        <end position="535"/>
    </location>
</feature>
<dbReference type="STRING" id="1797197.A2Y75_06140"/>